<feature type="transmembrane region" description="Helical" evidence="1">
    <location>
        <begin position="81"/>
        <end position="101"/>
    </location>
</feature>
<dbReference type="RefSeq" id="WP_092982677.1">
    <property type="nucleotide sequence ID" value="NZ_FOYQ01000002.1"/>
</dbReference>
<dbReference type="OrthoDB" id="5491447at2"/>
<sequence>MNTTSSHEDSWQPLLQQPDSAQVAPDSMRQFDSGWKENYTGDEFNYDRIEGQAQNYLSRFIRWVVESLAEIFGVDVSAETLSIMEFIIYALLGVLALYLVVRNISQAPLGQLFSKQEPEMPGAVWQEDDLQEIDLDALLKEALDSGDYRLAVRYQFLRLLKKLNREGKIDYHPEKTNWDYLAELSDSPLKSQFSRASRIYEYAWYGEQRLSAAAYGGVVSLFESENDTVKSKQGAHE</sequence>
<feature type="domain" description="Protein-glutamine gamma-glutamyltransferase-like C-terminal" evidence="2">
    <location>
        <begin position="156"/>
        <end position="218"/>
    </location>
</feature>
<reference evidence="3 4" key="1">
    <citation type="submission" date="2016-10" db="EMBL/GenBank/DDBJ databases">
        <authorList>
            <person name="de Groot N.N."/>
        </authorList>
    </citation>
    <scope>NUCLEOTIDE SEQUENCE [LARGE SCALE GENOMIC DNA]</scope>
    <source>
        <strain evidence="3 4">DSM 21019</strain>
    </source>
</reference>
<dbReference type="InterPro" id="IPR025403">
    <property type="entry name" value="TgpA-like_C"/>
</dbReference>
<protein>
    <recommendedName>
        <fullName evidence="2">Protein-glutamine gamma-glutamyltransferase-like C-terminal domain-containing protein</fullName>
    </recommendedName>
</protein>
<keyword evidence="4" id="KW-1185">Reference proteome</keyword>
<evidence type="ECO:0000313" key="4">
    <source>
        <dbReference type="Proteomes" id="UP000199534"/>
    </source>
</evidence>
<organism evidence="3 4">
    <name type="scientific">Robiginitalea myxolifaciens</name>
    <dbReference type="NCBI Taxonomy" id="400055"/>
    <lineage>
        <taxon>Bacteria</taxon>
        <taxon>Pseudomonadati</taxon>
        <taxon>Bacteroidota</taxon>
        <taxon>Flavobacteriia</taxon>
        <taxon>Flavobacteriales</taxon>
        <taxon>Flavobacteriaceae</taxon>
        <taxon>Robiginitalea</taxon>
    </lineage>
</organism>
<evidence type="ECO:0000256" key="1">
    <source>
        <dbReference type="SAM" id="Phobius"/>
    </source>
</evidence>
<dbReference type="Proteomes" id="UP000199534">
    <property type="component" value="Unassembled WGS sequence"/>
</dbReference>
<keyword evidence="1" id="KW-0472">Membrane</keyword>
<gene>
    <name evidence="3" type="ORF">SAMN04490243_2255</name>
</gene>
<dbReference type="Pfam" id="PF13559">
    <property type="entry name" value="DUF4129"/>
    <property type="match status" value="1"/>
</dbReference>
<keyword evidence="1" id="KW-1133">Transmembrane helix</keyword>
<dbReference type="AlphaFoldDB" id="A0A1I6H4P7"/>
<keyword evidence="1" id="KW-0812">Transmembrane</keyword>
<name>A0A1I6H4P7_9FLAO</name>
<evidence type="ECO:0000313" key="3">
    <source>
        <dbReference type="EMBL" id="SFR49420.1"/>
    </source>
</evidence>
<proteinExistence type="predicted"/>
<evidence type="ECO:0000259" key="2">
    <source>
        <dbReference type="Pfam" id="PF13559"/>
    </source>
</evidence>
<accession>A0A1I6H4P7</accession>
<dbReference type="STRING" id="400055.SAMN04490243_2255"/>
<dbReference type="EMBL" id="FOYQ01000002">
    <property type="protein sequence ID" value="SFR49420.1"/>
    <property type="molecule type" value="Genomic_DNA"/>
</dbReference>